<protein>
    <submittedName>
        <fullName evidence="1">Invasion associated locus B (IalB) protein</fullName>
    </submittedName>
</protein>
<dbReference type="InterPro" id="IPR010642">
    <property type="entry name" value="Invasion_prot_B"/>
</dbReference>
<dbReference type="RefSeq" id="WP_420848491.1">
    <property type="nucleotide sequence ID" value="NZ_FOFM01000001.1"/>
</dbReference>
<dbReference type="AlphaFoldDB" id="A0A165YDV5"/>
<keyword evidence="2" id="KW-1185">Reference proteome</keyword>
<name>A0A165YDV5_9HYPH</name>
<dbReference type="EMBL" id="LMCB01000017">
    <property type="protein sequence ID" value="KZL18754.1"/>
    <property type="molecule type" value="Genomic_DNA"/>
</dbReference>
<organism evidence="1 2">
    <name type="scientific">Pseudovibrio axinellae</name>
    <dbReference type="NCBI Taxonomy" id="989403"/>
    <lineage>
        <taxon>Bacteria</taxon>
        <taxon>Pseudomonadati</taxon>
        <taxon>Pseudomonadota</taxon>
        <taxon>Alphaproteobacteria</taxon>
        <taxon>Hyphomicrobiales</taxon>
        <taxon>Stappiaceae</taxon>
        <taxon>Pseudovibrio</taxon>
    </lineage>
</organism>
<reference evidence="1 2" key="1">
    <citation type="journal article" date="2016" name="Front. Microbiol.">
        <title>Comparative Genomic Analysis Reveals a Diverse Repertoire of Genes Involved in Prokaryote-Eukaryote Interactions within the Pseudovibrio Genus.</title>
        <authorList>
            <person name="Romano S."/>
            <person name="Fernandez-Guerra A."/>
            <person name="Reen F.J."/>
            <person name="Glockner F.O."/>
            <person name="Crowley S.P."/>
            <person name="O'Sullivan O."/>
            <person name="Cotter P.D."/>
            <person name="Adams C."/>
            <person name="Dobson A.D."/>
            <person name="O'Gara F."/>
        </authorList>
    </citation>
    <scope>NUCLEOTIDE SEQUENCE [LARGE SCALE GENOMIC DNA]</scope>
    <source>
        <strain evidence="1 2">Ad2</strain>
    </source>
</reference>
<accession>A0A165YDV5</accession>
<dbReference type="Pfam" id="PF06776">
    <property type="entry name" value="IalB"/>
    <property type="match status" value="1"/>
</dbReference>
<sequence>MQVCALALGAVFQYPSEQVLAPWQGKQHSHVGELEEGFLKQFLRTLTLTVAMTMAGTVGFSGAGYAQQALGELVGEYGDWQQRCAQTPGSNVEQCALIQSVTDSARDTVGLTAIILKTADEQAMVLRILAPLGVLLPMQLGLKVDGQDVGRMPFIRCLPAPSGCVSEAMLESDLINKLTTGGSATFIIFETPEEGIGIPISLDGLKEAMAALP</sequence>
<evidence type="ECO:0000313" key="1">
    <source>
        <dbReference type="EMBL" id="KZL18754.1"/>
    </source>
</evidence>
<dbReference type="PATRIC" id="fig|989403.3.peg.2422"/>
<proteinExistence type="predicted"/>
<dbReference type="InterPro" id="IPR038696">
    <property type="entry name" value="IalB_sf"/>
</dbReference>
<dbReference type="Proteomes" id="UP000076577">
    <property type="component" value="Unassembled WGS sequence"/>
</dbReference>
<comment type="caution">
    <text evidence="1">The sequence shown here is derived from an EMBL/GenBank/DDBJ whole genome shotgun (WGS) entry which is preliminary data.</text>
</comment>
<evidence type="ECO:0000313" key="2">
    <source>
        <dbReference type="Proteomes" id="UP000076577"/>
    </source>
</evidence>
<dbReference type="STRING" id="989403.SAMN05421798_101772"/>
<dbReference type="Gene3D" id="2.60.40.1880">
    <property type="entry name" value="Invasion associated locus B (IalB) protein"/>
    <property type="match status" value="1"/>
</dbReference>
<gene>
    <name evidence="1" type="ORF">PsAD2_02269</name>
</gene>